<sequence length="361" mass="41946">MCVSLSTGLKYNSAKCCIFFGGVDQTGRKDLKNLTGFAEENLSFRYLGIPMSSKRLSAQAYDNLIDKINHWSSRLLSYAGKLLLVKSVTFALTNYWMQWNNRESQVAWSTISMPKKNGGLNIIDLDIWNTVTLLKLLWNLSDKADSLWEQWIHTYYVKNQNIMDIEGTTNASCIVKEILNQRGCVRGRSWWGDMLHQDRFKMSKIYTELLRDVPQVPWKSLFYGNLARPRAKINLWLSCNERLGTKSRLYRFGMVDNPKCCFCSEEETQSHLLFDCVGTKGIWMKVLEWLQIQHIPSGWTQEMKWIIQKTKGKGARAKILKLATTKSIYEIWRYRNGKCFGNNVNAQKTYDTIIDSIVYRD</sequence>
<reference evidence="2 3" key="1">
    <citation type="journal article" date="2022" name="Nat. Genet.">
        <title>Improved pea reference genome and pan-genome highlight genomic features and evolutionary characteristics.</title>
        <authorList>
            <person name="Yang T."/>
            <person name="Liu R."/>
            <person name="Luo Y."/>
            <person name="Hu S."/>
            <person name="Wang D."/>
            <person name="Wang C."/>
            <person name="Pandey M.K."/>
            <person name="Ge S."/>
            <person name="Xu Q."/>
            <person name="Li N."/>
            <person name="Li G."/>
            <person name="Huang Y."/>
            <person name="Saxena R.K."/>
            <person name="Ji Y."/>
            <person name="Li M."/>
            <person name="Yan X."/>
            <person name="He Y."/>
            <person name="Liu Y."/>
            <person name="Wang X."/>
            <person name="Xiang C."/>
            <person name="Varshney R.K."/>
            <person name="Ding H."/>
            <person name="Gao S."/>
            <person name="Zong X."/>
        </authorList>
    </citation>
    <scope>NUCLEOTIDE SEQUENCE [LARGE SCALE GENOMIC DNA]</scope>
    <source>
        <strain evidence="2 3">cv. Zhongwan 6</strain>
    </source>
</reference>
<organism evidence="2 3">
    <name type="scientific">Pisum sativum</name>
    <name type="common">Garden pea</name>
    <name type="synonym">Lathyrus oleraceus</name>
    <dbReference type="NCBI Taxonomy" id="3888"/>
    <lineage>
        <taxon>Eukaryota</taxon>
        <taxon>Viridiplantae</taxon>
        <taxon>Streptophyta</taxon>
        <taxon>Embryophyta</taxon>
        <taxon>Tracheophyta</taxon>
        <taxon>Spermatophyta</taxon>
        <taxon>Magnoliopsida</taxon>
        <taxon>eudicotyledons</taxon>
        <taxon>Gunneridae</taxon>
        <taxon>Pentapetalae</taxon>
        <taxon>rosids</taxon>
        <taxon>fabids</taxon>
        <taxon>Fabales</taxon>
        <taxon>Fabaceae</taxon>
        <taxon>Papilionoideae</taxon>
        <taxon>50 kb inversion clade</taxon>
        <taxon>NPAAA clade</taxon>
        <taxon>Hologalegina</taxon>
        <taxon>IRL clade</taxon>
        <taxon>Fabeae</taxon>
        <taxon>Lathyrus</taxon>
    </lineage>
</organism>
<evidence type="ECO:0000313" key="3">
    <source>
        <dbReference type="Proteomes" id="UP001058974"/>
    </source>
</evidence>
<evidence type="ECO:0000259" key="1">
    <source>
        <dbReference type="Pfam" id="PF13966"/>
    </source>
</evidence>
<dbReference type="Gramene" id="Psat01G0202500-T1">
    <property type="protein sequence ID" value="KAI5443204.1"/>
    <property type="gene ID" value="KIW84_012025"/>
</dbReference>
<feature type="domain" description="Reverse transcriptase zinc-binding" evidence="1">
    <location>
        <begin position="200"/>
        <end position="283"/>
    </location>
</feature>
<accession>A0A9D5BGF7</accession>
<dbReference type="Pfam" id="PF13966">
    <property type="entry name" value="zf-RVT"/>
    <property type="match status" value="1"/>
</dbReference>
<evidence type="ECO:0000313" key="2">
    <source>
        <dbReference type="EMBL" id="KAI5443204.1"/>
    </source>
</evidence>
<keyword evidence="3" id="KW-1185">Reference proteome</keyword>
<proteinExistence type="predicted"/>
<protein>
    <recommendedName>
        <fullName evidence="1">Reverse transcriptase zinc-binding domain-containing protein</fullName>
    </recommendedName>
</protein>
<dbReference type="InterPro" id="IPR026960">
    <property type="entry name" value="RVT-Znf"/>
</dbReference>
<dbReference type="EMBL" id="JAMSHJ010000001">
    <property type="protein sequence ID" value="KAI5443204.1"/>
    <property type="molecule type" value="Genomic_DNA"/>
</dbReference>
<gene>
    <name evidence="2" type="ORF">KIW84_012025</name>
</gene>
<dbReference type="PANTHER" id="PTHR33116:SF66">
    <property type="entry name" value="REVERSE TRANSCRIPTASE ZINC-BINDING DOMAIN-CONTAINING PROTEIN"/>
    <property type="match status" value="1"/>
</dbReference>
<comment type="caution">
    <text evidence="2">The sequence shown here is derived from an EMBL/GenBank/DDBJ whole genome shotgun (WGS) entry which is preliminary data.</text>
</comment>
<dbReference type="PANTHER" id="PTHR33116">
    <property type="entry name" value="REVERSE TRANSCRIPTASE ZINC-BINDING DOMAIN-CONTAINING PROTEIN-RELATED-RELATED"/>
    <property type="match status" value="1"/>
</dbReference>
<dbReference type="Proteomes" id="UP001058974">
    <property type="component" value="Chromosome 1"/>
</dbReference>
<name>A0A9D5BGF7_PEA</name>
<dbReference type="AlphaFoldDB" id="A0A9D5BGF7"/>